<dbReference type="GO" id="GO:0032259">
    <property type="term" value="P:methylation"/>
    <property type="evidence" value="ECO:0007669"/>
    <property type="project" value="UniProtKB-KW"/>
</dbReference>
<dbReference type="InterPro" id="IPR029063">
    <property type="entry name" value="SAM-dependent_MTases_sf"/>
</dbReference>
<dbReference type="AlphaFoldDB" id="A0A8H2QKS3"/>
<name>A0A8H2QKS3_9FLAO</name>
<accession>A0A8H2QKS3</accession>
<dbReference type="EMBL" id="VSKM01000001">
    <property type="protein sequence ID" value="TYB80405.1"/>
    <property type="molecule type" value="Genomic_DNA"/>
</dbReference>
<evidence type="ECO:0000313" key="2">
    <source>
        <dbReference type="Proteomes" id="UP000323324"/>
    </source>
</evidence>
<reference evidence="1 2" key="1">
    <citation type="submission" date="2019-08" db="EMBL/GenBank/DDBJ databases">
        <title>Genomes of Antarctic Bizionia species.</title>
        <authorList>
            <person name="Bowman J.P."/>
        </authorList>
    </citation>
    <scope>NUCLEOTIDE SEQUENCE [LARGE SCALE GENOMIC DNA]</scope>
    <source>
        <strain evidence="1 2">HFD</strain>
    </source>
</reference>
<organism evidence="1 2">
    <name type="scientific">Bizionia saleffrena</name>
    <dbReference type="NCBI Taxonomy" id="291189"/>
    <lineage>
        <taxon>Bacteria</taxon>
        <taxon>Pseudomonadati</taxon>
        <taxon>Bacteroidota</taxon>
        <taxon>Flavobacteriia</taxon>
        <taxon>Flavobacteriales</taxon>
        <taxon>Flavobacteriaceae</taxon>
        <taxon>Bizionia</taxon>
    </lineage>
</organism>
<comment type="caution">
    <text evidence="1">The sequence shown here is derived from an EMBL/GenBank/DDBJ whole genome shotgun (WGS) entry which is preliminary data.</text>
</comment>
<gene>
    <name evidence="1" type="ORF">ES676_00480</name>
</gene>
<proteinExistence type="predicted"/>
<evidence type="ECO:0000313" key="1">
    <source>
        <dbReference type="EMBL" id="TYB80405.1"/>
    </source>
</evidence>
<sequence>MWYTIAAYFKFLTKASNQHGVHSPFVYNFITQCVYDKQRYSDYSKLKNYRNHLASNNNTLEVTDLGRGSRVMKNKARRISKMSRNAGTPLKRAKLLFRLVRYFNSQQILELGTALGTATYAMHKGNPEAKITTIEGCPNISEFTANTFKQFQIENTTLITGDFKKELPPLKNNTYDLVFFDGNHKKEATILYFETLLETVHNDSVFIFDDIYWSEDMTEAWEHIKQHPKVTVTVDLFFWGIVFFRKEQAKEHFKIRF</sequence>
<dbReference type="Pfam" id="PF13578">
    <property type="entry name" value="Methyltransf_24"/>
    <property type="match status" value="1"/>
</dbReference>
<keyword evidence="1" id="KW-0489">Methyltransferase</keyword>
<protein>
    <submittedName>
        <fullName evidence="1">Class I SAM-dependent methyltransferase</fullName>
    </submittedName>
</protein>
<dbReference type="SUPFAM" id="SSF53335">
    <property type="entry name" value="S-adenosyl-L-methionine-dependent methyltransferases"/>
    <property type="match status" value="1"/>
</dbReference>
<keyword evidence="2" id="KW-1185">Reference proteome</keyword>
<dbReference type="GO" id="GO:0008168">
    <property type="term" value="F:methyltransferase activity"/>
    <property type="evidence" value="ECO:0007669"/>
    <property type="project" value="UniProtKB-KW"/>
</dbReference>
<dbReference type="CDD" id="cd02440">
    <property type="entry name" value="AdoMet_MTases"/>
    <property type="match status" value="1"/>
</dbReference>
<dbReference type="Gene3D" id="3.40.50.150">
    <property type="entry name" value="Vaccinia Virus protein VP39"/>
    <property type="match status" value="1"/>
</dbReference>
<keyword evidence="1" id="KW-0808">Transferase</keyword>
<dbReference type="Proteomes" id="UP000323324">
    <property type="component" value="Unassembled WGS sequence"/>
</dbReference>